<name>A0ABW1W014_9GAMM</name>
<comment type="caution">
    <text evidence="1">The sequence shown here is derived from an EMBL/GenBank/DDBJ whole genome shotgun (WGS) entry which is preliminary data.</text>
</comment>
<organism evidence="1 2">
    <name type="scientific">Tatumella terrea</name>
    <dbReference type="NCBI Taxonomy" id="419007"/>
    <lineage>
        <taxon>Bacteria</taxon>
        <taxon>Pseudomonadati</taxon>
        <taxon>Pseudomonadota</taxon>
        <taxon>Gammaproteobacteria</taxon>
        <taxon>Enterobacterales</taxon>
        <taxon>Erwiniaceae</taxon>
        <taxon>Tatumella</taxon>
    </lineage>
</organism>
<evidence type="ECO:0000313" key="1">
    <source>
        <dbReference type="EMBL" id="MFC6379327.1"/>
    </source>
</evidence>
<protein>
    <submittedName>
        <fullName evidence="1">Uncharacterized protein</fullName>
    </submittedName>
</protein>
<gene>
    <name evidence="1" type="ORF">ACFP9W_14830</name>
</gene>
<dbReference type="EMBL" id="JBHSUB010000018">
    <property type="protein sequence ID" value="MFC6379327.1"/>
    <property type="molecule type" value="Genomic_DNA"/>
</dbReference>
<dbReference type="Proteomes" id="UP001596230">
    <property type="component" value="Unassembled WGS sequence"/>
</dbReference>
<reference evidence="2" key="1">
    <citation type="journal article" date="2019" name="Int. J. Syst. Evol. Microbiol.">
        <title>The Global Catalogue of Microorganisms (GCM) 10K type strain sequencing project: providing services to taxonomists for standard genome sequencing and annotation.</title>
        <authorList>
            <consortium name="The Broad Institute Genomics Platform"/>
            <consortium name="The Broad Institute Genome Sequencing Center for Infectious Disease"/>
            <person name="Wu L."/>
            <person name="Ma J."/>
        </authorList>
    </citation>
    <scope>NUCLEOTIDE SEQUENCE [LARGE SCALE GENOMIC DNA]</scope>
    <source>
        <strain evidence="2">CGMCC 1.18518</strain>
    </source>
</reference>
<dbReference type="RefSeq" id="WP_212712860.1">
    <property type="nucleotide sequence ID" value="NZ_BAAAFX010000006.1"/>
</dbReference>
<accession>A0ABW1W014</accession>
<sequence length="59" mass="6555">MASVLWQKLKRLSGLATRSPAAERARDSHLLLESMIPIMGLYGIGPGYLDPAWTNDEQK</sequence>
<keyword evidence="2" id="KW-1185">Reference proteome</keyword>
<proteinExistence type="predicted"/>
<evidence type="ECO:0000313" key="2">
    <source>
        <dbReference type="Proteomes" id="UP001596230"/>
    </source>
</evidence>